<accession>A0A941IWM8</accession>
<dbReference type="InterPro" id="IPR014284">
    <property type="entry name" value="RNA_pol_sigma-70_dom"/>
</dbReference>
<keyword evidence="10" id="KW-1185">Reference proteome</keyword>
<dbReference type="SUPFAM" id="SSF88659">
    <property type="entry name" value="Sigma3 and sigma4 domains of RNA polymerase sigma factors"/>
    <property type="match status" value="1"/>
</dbReference>
<dbReference type="InterPro" id="IPR013249">
    <property type="entry name" value="RNA_pol_sigma70_r4_t2"/>
</dbReference>
<dbReference type="Pfam" id="PF08281">
    <property type="entry name" value="Sigma70_r4_2"/>
    <property type="match status" value="1"/>
</dbReference>
<keyword evidence="5" id="KW-0804">Transcription</keyword>
<dbReference type="GO" id="GO:0006352">
    <property type="term" value="P:DNA-templated transcription initiation"/>
    <property type="evidence" value="ECO:0007669"/>
    <property type="project" value="InterPro"/>
</dbReference>
<dbReference type="SUPFAM" id="SSF54427">
    <property type="entry name" value="NTF2-like"/>
    <property type="match status" value="1"/>
</dbReference>
<evidence type="ECO:0000256" key="4">
    <source>
        <dbReference type="ARBA" id="ARBA00023082"/>
    </source>
</evidence>
<evidence type="ECO:0000256" key="3">
    <source>
        <dbReference type="ARBA" id="ARBA00023015"/>
    </source>
</evidence>
<evidence type="ECO:0000259" key="7">
    <source>
        <dbReference type="Pfam" id="PF04542"/>
    </source>
</evidence>
<comment type="caution">
    <text evidence="9">The sequence shown here is derived from an EMBL/GenBank/DDBJ whole genome shotgun (WGS) entry which is preliminary data.</text>
</comment>
<comment type="subunit">
    <text evidence="2">Interacts transiently with the RNA polymerase catalytic core formed by RpoA, RpoB, RpoC and RpoZ (2 alpha, 1 beta, 1 beta' and 1 omega subunit) to form the RNA polymerase holoenzyme that can initiate transcription.</text>
</comment>
<gene>
    <name evidence="9" type="ORF">KDL01_40895</name>
</gene>
<dbReference type="InterPro" id="IPR013324">
    <property type="entry name" value="RNA_pol_sigma_r3/r4-like"/>
</dbReference>
<dbReference type="GO" id="GO:0016987">
    <property type="term" value="F:sigma factor activity"/>
    <property type="evidence" value="ECO:0007669"/>
    <property type="project" value="UniProtKB-KW"/>
</dbReference>
<dbReference type="RefSeq" id="WP_212534102.1">
    <property type="nucleotide sequence ID" value="NZ_JAGSOG010000545.1"/>
</dbReference>
<dbReference type="InterPro" id="IPR052704">
    <property type="entry name" value="ECF_Sigma-70_Domain"/>
</dbReference>
<reference evidence="9" key="1">
    <citation type="submission" date="2021-04" db="EMBL/GenBank/DDBJ databases">
        <title>Genome based classification of Actinospica acidithermotolerans sp. nov., an actinobacterium isolated from an Indonesian hot spring.</title>
        <authorList>
            <person name="Kusuma A.B."/>
            <person name="Putra K.E."/>
            <person name="Nafisah S."/>
            <person name="Loh J."/>
            <person name="Nouioui I."/>
            <person name="Goodfellow M."/>
        </authorList>
    </citation>
    <scope>NUCLEOTIDE SEQUENCE</scope>
    <source>
        <strain evidence="9">CSCA 57</strain>
    </source>
</reference>
<dbReference type="GO" id="GO:0003677">
    <property type="term" value="F:DNA binding"/>
    <property type="evidence" value="ECO:0007669"/>
    <property type="project" value="InterPro"/>
</dbReference>
<feature type="compositionally biased region" description="Low complexity" evidence="6">
    <location>
        <begin position="7"/>
        <end position="21"/>
    </location>
</feature>
<evidence type="ECO:0000256" key="1">
    <source>
        <dbReference type="ARBA" id="ARBA00010641"/>
    </source>
</evidence>
<dbReference type="Proteomes" id="UP000675781">
    <property type="component" value="Unassembled WGS sequence"/>
</dbReference>
<dbReference type="PANTHER" id="PTHR30173:SF43">
    <property type="entry name" value="ECF RNA POLYMERASE SIGMA FACTOR SIGI-RELATED"/>
    <property type="match status" value="1"/>
</dbReference>
<feature type="domain" description="RNA polymerase sigma factor 70 region 4 type 2" evidence="8">
    <location>
        <begin position="130"/>
        <end position="180"/>
    </location>
</feature>
<keyword evidence="4" id="KW-0731">Sigma factor</keyword>
<dbReference type="InterPro" id="IPR036388">
    <property type="entry name" value="WH-like_DNA-bd_sf"/>
</dbReference>
<feature type="domain" description="RNA polymerase sigma-70 region 2" evidence="7">
    <location>
        <begin position="27"/>
        <end position="90"/>
    </location>
</feature>
<dbReference type="InterPro" id="IPR007627">
    <property type="entry name" value="RNA_pol_sigma70_r2"/>
</dbReference>
<feature type="region of interest" description="Disordered" evidence="6">
    <location>
        <begin position="1"/>
        <end position="21"/>
    </location>
</feature>
<comment type="similarity">
    <text evidence="1">Belongs to the sigma-70 factor family. ECF subfamily.</text>
</comment>
<dbReference type="PANTHER" id="PTHR30173">
    <property type="entry name" value="SIGMA 19 FACTOR"/>
    <property type="match status" value="1"/>
</dbReference>
<evidence type="ECO:0000256" key="5">
    <source>
        <dbReference type="ARBA" id="ARBA00023163"/>
    </source>
</evidence>
<name>A0A941IWM8_9ACTN</name>
<protein>
    <submittedName>
        <fullName evidence="9">Sigma-70 family RNA polymerase sigma factor</fullName>
    </submittedName>
</protein>
<dbReference type="SUPFAM" id="SSF88946">
    <property type="entry name" value="Sigma2 domain of RNA polymerase sigma factors"/>
    <property type="match status" value="1"/>
</dbReference>
<dbReference type="NCBIfam" id="TIGR02937">
    <property type="entry name" value="sigma70-ECF"/>
    <property type="match status" value="1"/>
</dbReference>
<dbReference type="Pfam" id="PF04542">
    <property type="entry name" value="Sigma70_r2"/>
    <property type="match status" value="1"/>
</dbReference>
<evidence type="ECO:0000256" key="2">
    <source>
        <dbReference type="ARBA" id="ARBA00011344"/>
    </source>
</evidence>
<evidence type="ECO:0000313" key="9">
    <source>
        <dbReference type="EMBL" id="MBR7839681.1"/>
    </source>
</evidence>
<dbReference type="InterPro" id="IPR032710">
    <property type="entry name" value="NTF2-like_dom_sf"/>
</dbReference>
<dbReference type="EMBL" id="JAGSOG010000545">
    <property type="protein sequence ID" value="MBR7839681.1"/>
    <property type="molecule type" value="Genomic_DNA"/>
</dbReference>
<dbReference type="Gene3D" id="1.10.1740.10">
    <property type="match status" value="1"/>
</dbReference>
<evidence type="ECO:0000256" key="6">
    <source>
        <dbReference type="SAM" id="MobiDB-lite"/>
    </source>
</evidence>
<evidence type="ECO:0000313" key="10">
    <source>
        <dbReference type="Proteomes" id="UP000675781"/>
    </source>
</evidence>
<dbReference type="Gene3D" id="1.10.10.10">
    <property type="entry name" value="Winged helix-like DNA-binding domain superfamily/Winged helix DNA-binding domain"/>
    <property type="match status" value="1"/>
</dbReference>
<proteinExistence type="inferred from homology"/>
<dbReference type="AlphaFoldDB" id="A0A941IWM8"/>
<dbReference type="InterPro" id="IPR013325">
    <property type="entry name" value="RNA_pol_sigma_r2"/>
</dbReference>
<keyword evidence="3" id="KW-0805">Transcription regulation</keyword>
<sequence length="322" mass="33840">MSENHAATETTAESTAESTADTVAEAFERQRERLRAVAYRVLGSHADAEDVVQDAWLRLSQRDASEIGNLAGWLTTVVGRLSLDVLRTRQTHPVAPFDAGDAGQERLVVVAEGPLAPDEDAVLADSVGLALLVVLDSLGPNERLAFVLHDLFGVSFDEIGRILGKSADAAKMTASRARRKVREGDAPSADAREQRVVVDAFLAAARQGDFEGLLRVLDPEVKLSVETGAGTSVVLGATEVARGARLGAGSGRQGIRVYVDGLPGFMAFDPDGEAVSVMAFVVVNGLITEMHGLTDPARLARIRATMAFPGAAPSDAGGTGED</sequence>
<organism evidence="9 10">
    <name type="scientific">Actinospica durhamensis</name>
    <dbReference type="NCBI Taxonomy" id="1508375"/>
    <lineage>
        <taxon>Bacteria</taxon>
        <taxon>Bacillati</taxon>
        <taxon>Actinomycetota</taxon>
        <taxon>Actinomycetes</taxon>
        <taxon>Catenulisporales</taxon>
        <taxon>Actinospicaceae</taxon>
        <taxon>Actinospica</taxon>
    </lineage>
</organism>
<evidence type="ECO:0000259" key="8">
    <source>
        <dbReference type="Pfam" id="PF08281"/>
    </source>
</evidence>